<dbReference type="OrthoDB" id="2353927at2759"/>
<evidence type="ECO:0000313" key="2">
    <source>
        <dbReference type="Proteomes" id="UP000266861"/>
    </source>
</evidence>
<comment type="caution">
    <text evidence="1">The sequence shown here is derived from an EMBL/GenBank/DDBJ whole genome shotgun (WGS) entry which is preliminary data.</text>
</comment>
<name>A0A397H965_9GLOM</name>
<protein>
    <submittedName>
        <fullName evidence="1">Uncharacterized protein</fullName>
    </submittedName>
</protein>
<reference evidence="1 2" key="1">
    <citation type="submission" date="2018-08" db="EMBL/GenBank/DDBJ databases">
        <title>Genome and evolution of the arbuscular mycorrhizal fungus Diversispora epigaea (formerly Glomus versiforme) and its bacterial endosymbionts.</title>
        <authorList>
            <person name="Sun X."/>
            <person name="Fei Z."/>
            <person name="Harrison M."/>
        </authorList>
    </citation>
    <scope>NUCLEOTIDE SEQUENCE [LARGE SCALE GENOMIC DNA]</scope>
    <source>
        <strain evidence="1 2">IT104</strain>
    </source>
</reference>
<keyword evidence="2" id="KW-1185">Reference proteome</keyword>
<sequence length="212" mass="25056">MRKSQHVFTLDDHSSFAPYQIRQKLYNISLNLHKYVFDKDVTNVLEEEVERMFTSVDELEKVMHKLNIQMSELDDNNENNGDYTDYTDFTDYSYDTDSAEYTDCECTECADDCTNNCTDCTNYNNHHIYSDRHHHMLIKKYLDNSNSNYNLNLKNINDSDSDITITSSIEDDELNVIGQKVIFFIKEMNENIERLERIMNKFVISDSQIIKK</sequence>
<accession>A0A397H965</accession>
<gene>
    <name evidence="1" type="ORF">Glove_362g58</name>
</gene>
<evidence type="ECO:0000313" key="1">
    <source>
        <dbReference type="EMBL" id="RHZ59645.1"/>
    </source>
</evidence>
<dbReference type="EMBL" id="PQFF01000328">
    <property type="protein sequence ID" value="RHZ59645.1"/>
    <property type="molecule type" value="Genomic_DNA"/>
</dbReference>
<dbReference type="Proteomes" id="UP000266861">
    <property type="component" value="Unassembled WGS sequence"/>
</dbReference>
<dbReference type="AlphaFoldDB" id="A0A397H965"/>
<proteinExistence type="predicted"/>
<organism evidence="1 2">
    <name type="scientific">Diversispora epigaea</name>
    <dbReference type="NCBI Taxonomy" id="1348612"/>
    <lineage>
        <taxon>Eukaryota</taxon>
        <taxon>Fungi</taxon>
        <taxon>Fungi incertae sedis</taxon>
        <taxon>Mucoromycota</taxon>
        <taxon>Glomeromycotina</taxon>
        <taxon>Glomeromycetes</taxon>
        <taxon>Diversisporales</taxon>
        <taxon>Diversisporaceae</taxon>
        <taxon>Diversispora</taxon>
    </lineage>
</organism>